<feature type="non-terminal residue" evidence="2">
    <location>
        <position position="1"/>
    </location>
</feature>
<evidence type="ECO:0000256" key="1">
    <source>
        <dbReference type="SAM" id="MobiDB-lite"/>
    </source>
</evidence>
<feature type="compositionally biased region" description="Basic and acidic residues" evidence="1">
    <location>
        <begin position="61"/>
        <end position="70"/>
    </location>
</feature>
<dbReference type="AlphaFoldDB" id="A0A819MYE4"/>
<dbReference type="EMBL" id="CAJOBE010005820">
    <property type="protein sequence ID" value="CAF3986444.1"/>
    <property type="molecule type" value="Genomic_DNA"/>
</dbReference>
<gene>
    <name evidence="2" type="ORF">FNK824_LOCUS25155</name>
</gene>
<organism evidence="2 3">
    <name type="scientific">Rotaria sordida</name>
    <dbReference type="NCBI Taxonomy" id="392033"/>
    <lineage>
        <taxon>Eukaryota</taxon>
        <taxon>Metazoa</taxon>
        <taxon>Spiralia</taxon>
        <taxon>Gnathifera</taxon>
        <taxon>Rotifera</taxon>
        <taxon>Eurotatoria</taxon>
        <taxon>Bdelloidea</taxon>
        <taxon>Philodinida</taxon>
        <taxon>Philodinidae</taxon>
        <taxon>Rotaria</taxon>
    </lineage>
</organism>
<evidence type="ECO:0000313" key="3">
    <source>
        <dbReference type="Proteomes" id="UP000663874"/>
    </source>
</evidence>
<accession>A0A819MYE4</accession>
<feature type="region of interest" description="Disordered" evidence="1">
    <location>
        <begin position="56"/>
        <end position="90"/>
    </location>
</feature>
<dbReference type="Proteomes" id="UP000663874">
    <property type="component" value="Unassembled WGS sequence"/>
</dbReference>
<reference evidence="2" key="1">
    <citation type="submission" date="2021-02" db="EMBL/GenBank/DDBJ databases">
        <authorList>
            <person name="Nowell W R."/>
        </authorList>
    </citation>
    <scope>NUCLEOTIDE SEQUENCE</scope>
</reference>
<name>A0A819MYE4_9BILA</name>
<proteinExistence type="predicted"/>
<sequence length="90" mass="10203">TNIPSSSSVQMSPPSAMRSIISTYLHDKNRCTSSTPTKTNSRIRVERKYGENITDGNLLQELKKKAEMRTTKATNRKPAQQPRNPRKKKS</sequence>
<feature type="compositionally biased region" description="Polar residues" evidence="1">
    <location>
        <begin position="71"/>
        <end position="83"/>
    </location>
</feature>
<protein>
    <submittedName>
        <fullName evidence="2">Uncharacterized protein</fullName>
    </submittedName>
</protein>
<evidence type="ECO:0000313" key="2">
    <source>
        <dbReference type="EMBL" id="CAF3986444.1"/>
    </source>
</evidence>
<comment type="caution">
    <text evidence="2">The sequence shown here is derived from an EMBL/GenBank/DDBJ whole genome shotgun (WGS) entry which is preliminary data.</text>
</comment>